<keyword evidence="7" id="KW-1185">Reference proteome</keyword>
<dbReference type="AlphaFoldDB" id="A0A0D2CCG8"/>
<dbReference type="GO" id="GO:0016491">
    <property type="term" value="F:oxidoreductase activity"/>
    <property type="evidence" value="ECO:0007669"/>
    <property type="project" value="UniProtKB-KW"/>
</dbReference>
<organism evidence="6 7">
    <name type="scientific">Phialophora macrospora</name>
    <dbReference type="NCBI Taxonomy" id="1851006"/>
    <lineage>
        <taxon>Eukaryota</taxon>
        <taxon>Fungi</taxon>
        <taxon>Dikarya</taxon>
        <taxon>Ascomycota</taxon>
        <taxon>Pezizomycotina</taxon>
        <taxon>Eurotiomycetes</taxon>
        <taxon>Chaetothyriomycetidae</taxon>
        <taxon>Chaetothyriales</taxon>
        <taxon>Herpotrichiellaceae</taxon>
        <taxon>Phialophora</taxon>
    </lineage>
</organism>
<dbReference type="PRINTS" id="PR00080">
    <property type="entry name" value="SDRFAMILY"/>
</dbReference>
<dbReference type="PRINTS" id="PR00081">
    <property type="entry name" value="GDHRDH"/>
</dbReference>
<dbReference type="SUPFAM" id="SSF51735">
    <property type="entry name" value="NAD(P)-binding Rossmann-fold domains"/>
    <property type="match status" value="1"/>
</dbReference>
<dbReference type="Proteomes" id="UP000054266">
    <property type="component" value="Unassembled WGS sequence"/>
</dbReference>
<evidence type="ECO:0000313" key="6">
    <source>
        <dbReference type="EMBL" id="KIW62771.1"/>
    </source>
</evidence>
<comment type="similarity">
    <text evidence="1 4">Belongs to the short-chain dehydrogenases/reductases (SDR) family.</text>
</comment>
<dbReference type="EMBL" id="KN846963">
    <property type="protein sequence ID" value="KIW62771.1"/>
    <property type="molecule type" value="Genomic_DNA"/>
</dbReference>
<gene>
    <name evidence="6" type="ORF">PV04_10905</name>
</gene>
<dbReference type="InterPro" id="IPR002347">
    <property type="entry name" value="SDR_fam"/>
</dbReference>
<sequence length="376" mass="40694">MTSVIAAFDSGSDFNVRSRASPMPPKAPIAAALRTSKSAHCWTPRAFIAPAIHRQPLPFTTAQPRLQALQKHFSTTPTMSGLNSRNESFRLEKLFDVSGKVALVTGGGSGIGLMITQALATNGAKVYICGRTEEKLDRVAELYGKDIPGQIIPITADVSKKEEIKNLVSEISSKEKCLCILVNNAGIALNTQQTEADSAEEMKKNLFDDENETFENWTDTYRTNVPQIFFMTTAFLPLLQAAHKHNDNFSGTVINITSISGIVKTSQHHFAYNASKSAAIALTSMLANEVAQNGLRIRINSIAPGVFPSEMTAQESGDDQKSHIPREKYQEKVPAGRPGEDRDMANAVLFCATNQYLNGQTVAVDGGYILSAGSGP</sequence>
<dbReference type="InterPro" id="IPR036291">
    <property type="entry name" value="NAD(P)-bd_dom_sf"/>
</dbReference>
<reference evidence="6 7" key="1">
    <citation type="submission" date="2015-01" db="EMBL/GenBank/DDBJ databases">
        <title>The Genome Sequence of Capronia semiimmersa CBS27337.</title>
        <authorList>
            <consortium name="The Broad Institute Genomics Platform"/>
            <person name="Cuomo C."/>
            <person name="de Hoog S."/>
            <person name="Gorbushina A."/>
            <person name="Stielow B."/>
            <person name="Teixiera M."/>
            <person name="Abouelleil A."/>
            <person name="Chapman S.B."/>
            <person name="Priest M."/>
            <person name="Young S.K."/>
            <person name="Wortman J."/>
            <person name="Nusbaum C."/>
            <person name="Birren B."/>
        </authorList>
    </citation>
    <scope>NUCLEOTIDE SEQUENCE [LARGE SCALE GENOMIC DNA]</scope>
    <source>
        <strain evidence="6 7">CBS 27337</strain>
    </source>
</reference>
<dbReference type="HOGENOM" id="CLU_010194_12_0_1"/>
<keyword evidence="3" id="KW-0560">Oxidoreductase</keyword>
<evidence type="ECO:0000256" key="2">
    <source>
        <dbReference type="ARBA" id="ARBA00022857"/>
    </source>
</evidence>
<name>A0A0D2CCG8_9EURO</name>
<feature type="compositionally biased region" description="Basic and acidic residues" evidence="5">
    <location>
        <begin position="318"/>
        <end position="331"/>
    </location>
</feature>
<keyword evidence="2" id="KW-0521">NADP</keyword>
<evidence type="ECO:0000256" key="4">
    <source>
        <dbReference type="RuleBase" id="RU000363"/>
    </source>
</evidence>
<evidence type="ECO:0000256" key="5">
    <source>
        <dbReference type="SAM" id="MobiDB-lite"/>
    </source>
</evidence>
<evidence type="ECO:0000313" key="7">
    <source>
        <dbReference type="Proteomes" id="UP000054266"/>
    </source>
</evidence>
<dbReference type="Pfam" id="PF00106">
    <property type="entry name" value="adh_short"/>
    <property type="match status" value="1"/>
</dbReference>
<evidence type="ECO:0000256" key="3">
    <source>
        <dbReference type="ARBA" id="ARBA00023002"/>
    </source>
</evidence>
<evidence type="ECO:0008006" key="8">
    <source>
        <dbReference type="Google" id="ProtNLM"/>
    </source>
</evidence>
<dbReference type="InterPro" id="IPR052178">
    <property type="entry name" value="Sec_Metab_Biosynth_SDR"/>
</dbReference>
<dbReference type="PANTHER" id="PTHR43618">
    <property type="entry name" value="7-ALPHA-HYDROXYSTEROID DEHYDROGENASE"/>
    <property type="match status" value="1"/>
</dbReference>
<dbReference type="FunFam" id="3.40.50.720:FF:000084">
    <property type="entry name" value="Short-chain dehydrogenase reductase"/>
    <property type="match status" value="1"/>
</dbReference>
<dbReference type="PROSITE" id="PS00061">
    <property type="entry name" value="ADH_SHORT"/>
    <property type="match status" value="1"/>
</dbReference>
<dbReference type="Gene3D" id="3.40.50.720">
    <property type="entry name" value="NAD(P)-binding Rossmann-like Domain"/>
    <property type="match status" value="1"/>
</dbReference>
<feature type="region of interest" description="Disordered" evidence="5">
    <location>
        <begin position="310"/>
        <end position="339"/>
    </location>
</feature>
<protein>
    <recommendedName>
        <fullName evidence="8">Gluconate 5-dehydrogenase</fullName>
    </recommendedName>
</protein>
<proteinExistence type="inferred from homology"/>
<accession>A0A0D2CCG8</accession>
<dbReference type="PANTHER" id="PTHR43618:SF4">
    <property type="entry name" value="SHORT CHAIN DEHYDROGENASE_REDUCTASE FAMILY (AFU_ORTHOLOGUE AFUA_7G04540)"/>
    <property type="match status" value="1"/>
</dbReference>
<dbReference type="InterPro" id="IPR020904">
    <property type="entry name" value="Sc_DH/Rdtase_CS"/>
</dbReference>
<dbReference type="STRING" id="5601.A0A0D2CCG8"/>
<evidence type="ECO:0000256" key="1">
    <source>
        <dbReference type="ARBA" id="ARBA00006484"/>
    </source>
</evidence>